<feature type="region of interest" description="Disordered" evidence="1">
    <location>
        <begin position="261"/>
        <end position="401"/>
    </location>
</feature>
<dbReference type="InterPro" id="IPR027417">
    <property type="entry name" value="P-loop_NTPase"/>
</dbReference>
<protein>
    <recommendedName>
        <fullName evidence="2">AAA domain-containing protein</fullName>
    </recommendedName>
</protein>
<feature type="compositionally biased region" description="Low complexity" evidence="1">
    <location>
        <begin position="288"/>
        <end position="320"/>
    </location>
</feature>
<dbReference type="PANTHER" id="PTHR13696:SF99">
    <property type="entry name" value="COBYRINIC ACID AC-DIAMIDE SYNTHASE"/>
    <property type="match status" value="1"/>
</dbReference>
<dbReference type="AlphaFoldDB" id="A0A259TZN6"/>
<evidence type="ECO:0000313" key="4">
    <source>
        <dbReference type="Proteomes" id="UP000216446"/>
    </source>
</evidence>
<feature type="domain" description="AAA" evidence="2">
    <location>
        <begin position="2"/>
        <end position="173"/>
    </location>
</feature>
<sequence>MATLTICNHKGGTGKTTSSVHLAAAFGLMGHRVLLVDLDPQGFLTRTVGANEPRTEHSSLALIHPEGDLRKLPVQSFPHFDVLGASMNMTREQRRLTRPTDVFWMRETLAEGHDYDLILIDTAAAVSVFTMNALVASDAVLIPVTPEYQPVVGAEQTWQTCGLVRNKLNPGLQAPRFLLTQVDGRLSRHARYSEYLKEKYAASILETPIRTSSSLAVAARNGRTVFDAKVMSRGGLDYAYAAAEVARVFFPELIAPAPIKGAYNPDEDLGDEPDLPPTEPTPPPPPAFGLGAPRPGSAQAASGATTTTTAPPTSAPMAEEPTSKLFQHAPIPGRGLAPAVRPVQSTFEDPFANPEAVIQQAADAKASIRRTNPSHPRSFQPLRPLGKDGATGPQDLDPFWE</sequence>
<dbReference type="PANTHER" id="PTHR13696">
    <property type="entry name" value="P-LOOP CONTAINING NUCLEOSIDE TRIPHOSPHATE HYDROLASE"/>
    <property type="match status" value="1"/>
</dbReference>
<comment type="caution">
    <text evidence="3">The sequence shown here is derived from an EMBL/GenBank/DDBJ whole genome shotgun (WGS) entry which is preliminary data.</text>
</comment>
<dbReference type="CDD" id="cd02042">
    <property type="entry name" value="ParAB_family"/>
    <property type="match status" value="1"/>
</dbReference>
<dbReference type="FunCoup" id="A0A259TZN6">
    <property type="interactions" value="477"/>
</dbReference>
<dbReference type="InterPro" id="IPR050678">
    <property type="entry name" value="DNA_Partitioning_ATPase"/>
</dbReference>
<dbReference type="Pfam" id="PF13614">
    <property type="entry name" value="AAA_31"/>
    <property type="match status" value="1"/>
</dbReference>
<dbReference type="InParanoid" id="A0A259TZN6"/>
<organism evidence="3 4">
    <name type="scientific">Rubricoccus marinus</name>
    <dbReference type="NCBI Taxonomy" id="716817"/>
    <lineage>
        <taxon>Bacteria</taxon>
        <taxon>Pseudomonadati</taxon>
        <taxon>Rhodothermota</taxon>
        <taxon>Rhodothermia</taxon>
        <taxon>Rhodothermales</taxon>
        <taxon>Rubricoccaceae</taxon>
        <taxon>Rubricoccus</taxon>
    </lineage>
</organism>
<reference evidence="3 4" key="1">
    <citation type="submission" date="2016-11" db="EMBL/GenBank/DDBJ databases">
        <title>Study of marine rhodopsin-containing bacteria.</title>
        <authorList>
            <person name="Yoshizawa S."/>
            <person name="Kumagai Y."/>
            <person name="Kogure K."/>
        </authorList>
    </citation>
    <scope>NUCLEOTIDE SEQUENCE [LARGE SCALE GENOMIC DNA]</scope>
    <source>
        <strain evidence="3 4">SG-29</strain>
    </source>
</reference>
<dbReference type="InterPro" id="IPR025669">
    <property type="entry name" value="AAA_dom"/>
</dbReference>
<feature type="compositionally biased region" description="Acidic residues" evidence="1">
    <location>
        <begin position="265"/>
        <end position="274"/>
    </location>
</feature>
<dbReference type="Gene3D" id="3.40.50.300">
    <property type="entry name" value="P-loop containing nucleotide triphosphate hydrolases"/>
    <property type="match status" value="1"/>
</dbReference>
<evidence type="ECO:0000256" key="1">
    <source>
        <dbReference type="SAM" id="MobiDB-lite"/>
    </source>
</evidence>
<name>A0A259TZN6_9BACT</name>
<accession>A0A259TZN6</accession>
<evidence type="ECO:0000313" key="3">
    <source>
        <dbReference type="EMBL" id="OZC03191.1"/>
    </source>
</evidence>
<dbReference type="Proteomes" id="UP000216446">
    <property type="component" value="Unassembled WGS sequence"/>
</dbReference>
<feature type="compositionally biased region" description="Pro residues" evidence="1">
    <location>
        <begin position="275"/>
        <end position="287"/>
    </location>
</feature>
<keyword evidence="4" id="KW-1185">Reference proteome</keyword>
<evidence type="ECO:0000259" key="2">
    <source>
        <dbReference type="Pfam" id="PF13614"/>
    </source>
</evidence>
<proteinExistence type="predicted"/>
<gene>
    <name evidence="3" type="ORF">BSZ36_09520</name>
</gene>
<dbReference type="EMBL" id="MQWB01000001">
    <property type="protein sequence ID" value="OZC03191.1"/>
    <property type="molecule type" value="Genomic_DNA"/>
</dbReference>
<dbReference type="SUPFAM" id="SSF52540">
    <property type="entry name" value="P-loop containing nucleoside triphosphate hydrolases"/>
    <property type="match status" value="1"/>
</dbReference>
<dbReference type="RefSeq" id="WP_179271116.1">
    <property type="nucleotide sequence ID" value="NZ_MQWB01000001.1"/>
</dbReference>